<reference evidence="1" key="1">
    <citation type="submission" date="2021-01" db="EMBL/GenBank/DDBJ databases">
        <authorList>
            <person name="Corre E."/>
            <person name="Pelletier E."/>
            <person name="Niang G."/>
            <person name="Scheremetjew M."/>
            <person name="Finn R."/>
            <person name="Kale V."/>
            <person name="Holt S."/>
            <person name="Cochrane G."/>
            <person name="Meng A."/>
            <person name="Brown T."/>
            <person name="Cohen L."/>
        </authorList>
    </citation>
    <scope>NUCLEOTIDE SEQUENCE</scope>
    <source>
        <strain evidence="1">SAG 11-48b</strain>
    </source>
</reference>
<accession>A0A7S2QSN1</accession>
<dbReference type="Pfam" id="PF15891">
    <property type="entry name" value="Nuc_deoxyri_tr2"/>
    <property type="match status" value="1"/>
</dbReference>
<dbReference type="InterPro" id="IPR039470">
    <property type="entry name" value="Nuc_deoxyri_tr2"/>
</dbReference>
<dbReference type="EMBL" id="HBHD01000295">
    <property type="protein sequence ID" value="CAD9650842.1"/>
    <property type="molecule type" value="Transcribed_RNA"/>
</dbReference>
<evidence type="ECO:0000313" key="1">
    <source>
        <dbReference type="EMBL" id="CAD9650842.1"/>
    </source>
</evidence>
<dbReference type="Gene3D" id="3.40.50.450">
    <property type="match status" value="1"/>
</dbReference>
<organism evidence="1">
    <name type="scientific">Chlamydomonas chlamydogama</name>
    <dbReference type="NCBI Taxonomy" id="225041"/>
    <lineage>
        <taxon>Eukaryota</taxon>
        <taxon>Viridiplantae</taxon>
        <taxon>Chlorophyta</taxon>
        <taxon>core chlorophytes</taxon>
        <taxon>Chlorophyceae</taxon>
        <taxon>CS clade</taxon>
        <taxon>Chlamydomonadales</taxon>
        <taxon>Chlamydomonadaceae</taxon>
        <taxon>Chlamydomonas</taxon>
    </lineage>
</organism>
<dbReference type="AlphaFoldDB" id="A0A7S2QSN1"/>
<sequence>MQLPSRPYVALYGSNTEYKWRVEAAARLQAHGVPCYDPADQRWQQVTEQTGDQQQRLVDELVTVQRHALTHAACVLFHMARVEGNSPAARFELGMLSCMPQLPVFLHVAPDTLGRNYVWAQARLSPNFQTFETMDHALDAVMDWYGKLGK</sequence>
<proteinExistence type="predicted"/>
<evidence type="ECO:0008006" key="2">
    <source>
        <dbReference type="Google" id="ProtNLM"/>
    </source>
</evidence>
<name>A0A7S2QSN1_9CHLO</name>
<protein>
    <recommendedName>
        <fullName evidence="2">TIR domain-containing protein</fullName>
    </recommendedName>
</protein>
<gene>
    <name evidence="1" type="ORF">CCHL1392_LOCUS155</name>
</gene>